<proteinExistence type="predicted"/>
<organism evidence="1 2">
    <name type="scientific">Massilia glaciei</name>
    <dbReference type="NCBI Taxonomy" id="1524097"/>
    <lineage>
        <taxon>Bacteria</taxon>
        <taxon>Pseudomonadati</taxon>
        <taxon>Pseudomonadota</taxon>
        <taxon>Betaproteobacteria</taxon>
        <taxon>Burkholderiales</taxon>
        <taxon>Oxalobacteraceae</taxon>
        <taxon>Telluria group</taxon>
        <taxon>Massilia</taxon>
    </lineage>
</organism>
<dbReference type="AlphaFoldDB" id="A0A2U2HH22"/>
<accession>A0A2U2HH22</accession>
<gene>
    <name evidence="1" type="ORF">C7C56_018925</name>
</gene>
<evidence type="ECO:0000313" key="2">
    <source>
        <dbReference type="Proteomes" id="UP000241421"/>
    </source>
</evidence>
<dbReference type="Proteomes" id="UP000241421">
    <property type="component" value="Unassembled WGS sequence"/>
</dbReference>
<keyword evidence="2" id="KW-1185">Reference proteome</keyword>
<name>A0A2U2HH22_9BURK</name>
<sequence length="407" mass="43992">MATAYKWQFAPRLRRRAFGWKSQPPIQRIKEALVEIKAAAKKEPVLAAEGAVLFLEKLAPAIEGVDSSSGAIGTAVNRAIETLVPIIATAQVSRAVREKWLERLWEALQEDNMPYLEYLGECWGELCATPEIASKWADDLVYTVTSVWERNAAGEHGFFKGTSACLSALYAAQRYDELLALLEKPVHKSWHDRQWGAKALAASGKGAEAIRYAEDTRGRYTSDTAIAQFCERVLLDSGFADEAYVRYGIEGTFATTNLATFKAIVKKYPHLPREKILRDLVASLPGQKGKWFAAAKDGGFFDLAIELANSSGADPRTVIRAARDYAAAQPEFGFAAGMAGLRGIAAGWGYEITGTDVLDAYAAVMQAAGACGVDEAAVKSDLLKLVSANSDGGAFVGRVLARQLAGT</sequence>
<dbReference type="RefSeq" id="WP_106758929.1">
    <property type="nucleotide sequence ID" value="NZ_PXWF02000262.1"/>
</dbReference>
<reference evidence="1 2" key="1">
    <citation type="submission" date="2018-04" db="EMBL/GenBank/DDBJ databases">
        <title>Massilia violaceinigra sp. nov., a novel purple-pigmented bacterium isolated from Tianshan glacier, Xinjiang, China.</title>
        <authorList>
            <person name="Wang H."/>
        </authorList>
    </citation>
    <scope>NUCLEOTIDE SEQUENCE [LARGE SCALE GENOMIC DNA]</scope>
    <source>
        <strain evidence="1 2">B448-2</strain>
    </source>
</reference>
<comment type="caution">
    <text evidence="1">The sequence shown here is derived from an EMBL/GenBank/DDBJ whole genome shotgun (WGS) entry which is preliminary data.</text>
</comment>
<protein>
    <submittedName>
        <fullName evidence="1">Uncharacterized protein</fullName>
    </submittedName>
</protein>
<evidence type="ECO:0000313" key="1">
    <source>
        <dbReference type="EMBL" id="PWF44732.1"/>
    </source>
</evidence>
<dbReference type="EMBL" id="PXWF02000262">
    <property type="protein sequence ID" value="PWF44732.1"/>
    <property type="molecule type" value="Genomic_DNA"/>
</dbReference>
<dbReference type="OrthoDB" id="7825127at2"/>